<dbReference type="Gene3D" id="1.20.1720.10">
    <property type="entry name" value="Multidrug resistance protein D"/>
    <property type="match status" value="1"/>
</dbReference>
<feature type="transmembrane region" description="Helical" evidence="6">
    <location>
        <begin position="349"/>
        <end position="369"/>
    </location>
</feature>
<feature type="transmembrane region" description="Helical" evidence="6">
    <location>
        <begin position="112"/>
        <end position="132"/>
    </location>
</feature>
<name>A0A8H4R4W9_9AGAR</name>
<feature type="region of interest" description="Disordered" evidence="5">
    <location>
        <begin position="1"/>
        <end position="34"/>
    </location>
</feature>
<keyword evidence="3 6" id="KW-1133">Transmembrane helix</keyword>
<evidence type="ECO:0000256" key="3">
    <source>
        <dbReference type="ARBA" id="ARBA00022989"/>
    </source>
</evidence>
<feature type="domain" description="Major facilitator superfamily (MFS) profile" evidence="7">
    <location>
        <begin position="74"/>
        <end position="544"/>
    </location>
</feature>
<feature type="transmembrane region" description="Helical" evidence="6">
    <location>
        <begin position="229"/>
        <end position="248"/>
    </location>
</feature>
<evidence type="ECO:0000256" key="5">
    <source>
        <dbReference type="SAM" id="MobiDB-lite"/>
    </source>
</evidence>
<dbReference type="InterPro" id="IPR036259">
    <property type="entry name" value="MFS_trans_sf"/>
</dbReference>
<keyword evidence="4 6" id="KW-0472">Membrane</keyword>
<dbReference type="PROSITE" id="PS50850">
    <property type="entry name" value="MFS"/>
    <property type="match status" value="1"/>
</dbReference>
<feature type="transmembrane region" description="Helical" evidence="6">
    <location>
        <begin position="202"/>
        <end position="223"/>
    </location>
</feature>
<keyword evidence="9" id="KW-1185">Reference proteome</keyword>
<dbReference type="InterPro" id="IPR020846">
    <property type="entry name" value="MFS_dom"/>
</dbReference>
<dbReference type="AlphaFoldDB" id="A0A8H4R4W9"/>
<feature type="transmembrane region" description="Helical" evidence="6">
    <location>
        <begin position="427"/>
        <end position="447"/>
    </location>
</feature>
<evidence type="ECO:0000313" key="8">
    <source>
        <dbReference type="EMBL" id="KAF4621787.1"/>
    </source>
</evidence>
<gene>
    <name evidence="8" type="ORF">D9613_012205</name>
</gene>
<reference evidence="8 9" key="1">
    <citation type="submission" date="2019-12" db="EMBL/GenBank/DDBJ databases">
        <authorList>
            <person name="Floudas D."/>
            <person name="Bentzer J."/>
            <person name="Ahren D."/>
            <person name="Johansson T."/>
            <person name="Persson P."/>
            <person name="Tunlid A."/>
        </authorList>
    </citation>
    <scope>NUCLEOTIDE SEQUENCE [LARGE SCALE GENOMIC DNA]</scope>
    <source>
        <strain evidence="8 9">CBS 102.39</strain>
    </source>
</reference>
<feature type="transmembrane region" description="Helical" evidence="6">
    <location>
        <begin position="73"/>
        <end position="92"/>
    </location>
</feature>
<evidence type="ECO:0000256" key="4">
    <source>
        <dbReference type="ARBA" id="ARBA00023136"/>
    </source>
</evidence>
<feature type="transmembrane region" description="Helical" evidence="6">
    <location>
        <begin position="139"/>
        <end position="158"/>
    </location>
</feature>
<evidence type="ECO:0000259" key="7">
    <source>
        <dbReference type="PROSITE" id="PS50850"/>
    </source>
</evidence>
<evidence type="ECO:0000256" key="2">
    <source>
        <dbReference type="ARBA" id="ARBA00022692"/>
    </source>
</evidence>
<protein>
    <recommendedName>
        <fullName evidence="7">Major facilitator superfamily (MFS) profile domain-containing protein</fullName>
    </recommendedName>
</protein>
<sequence>MAFKNTSAIVEQSTRNNATPSPEPGRPPLLKSRTEASVALSTTSTVVPKPIYDIEHMPVYDDPREWSSLRKNATLVLIAFASMVAALAANIQNPAVAEMEADLPATSSQFSLSISLYILVQGLFPLVWSAISEVKGRKLVYVFSLSLFTIGSIVVAVGKHIEPVIGFRCLQAAGSSAVTSIGSATLADIFDPSERGRKMGVYYVAALIGPSLGPIFGGVLTTVFGWRAIFWFLTIIAGACWISFVVFYRDTFRCERSLTYQNLLRKRLRSATPLSVSRANTKASKSGGINCLKSNTSDITIDIEKSLEKEVQKDGQEDIKSELPTITLTLRDVNPLKPLLRVLRRKNNVCILLSSGLLYSFAFLLPYATSRRLANSYGFNPLKIGLVTITVGAGSVFGSVLGGWWSDRALRRLKEANGGVSYPEMRLRSTIAGLIVLPPFVLGFGWLCHLVHHLAPLCVFLFFGGFFNIWIYASTLAYVVDANAGRSSTAVAANSAFRGVFAFMSIEAAVPLQDNLGDGGMYSVFAGLLLINSLIILLLWWKGAQWREEAEAYEKERALRSDTVASINVGKP</sequence>
<dbReference type="GO" id="GO:0005886">
    <property type="term" value="C:plasma membrane"/>
    <property type="evidence" value="ECO:0007669"/>
    <property type="project" value="TreeGrafter"/>
</dbReference>
<feature type="transmembrane region" description="Helical" evidence="6">
    <location>
        <begin position="384"/>
        <end position="406"/>
    </location>
</feature>
<evidence type="ECO:0000256" key="1">
    <source>
        <dbReference type="ARBA" id="ARBA00004141"/>
    </source>
</evidence>
<dbReference type="InterPro" id="IPR011701">
    <property type="entry name" value="MFS"/>
</dbReference>
<dbReference type="Proteomes" id="UP000521872">
    <property type="component" value="Unassembled WGS sequence"/>
</dbReference>
<feature type="transmembrane region" description="Helical" evidence="6">
    <location>
        <begin position="170"/>
        <end position="190"/>
    </location>
</feature>
<proteinExistence type="predicted"/>
<dbReference type="Gene3D" id="1.20.1250.20">
    <property type="entry name" value="MFS general substrate transporter like domains"/>
    <property type="match status" value="1"/>
</dbReference>
<evidence type="ECO:0000313" key="9">
    <source>
        <dbReference type="Proteomes" id="UP000521872"/>
    </source>
</evidence>
<comment type="caution">
    <text evidence="8">The sequence shown here is derived from an EMBL/GenBank/DDBJ whole genome shotgun (WGS) entry which is preliminary data.</text>
</comment>
<feature type="transmembrane region" description="Helical" evidence="6">
    <location>
        <begin position="453"/>
        <end position="479"/>
    </location>
</feature>
<dbReference type="PANTHER" id="PTHR23502">
    <property type="entry name" value="MAJOR FACILITATOR SUPERFAMILY"/>
    <property type="match status" value="1"/>
</dbReference>
<feature type="transmembrane region" description="Helical" evidence="6">
    <location>
        <begin position="491"/>
        <end position="510"/>
    </location>
</feature>
<dbReference type="SUPFAM" id="SSF103473">
    <property type="entry name" value="MFS general substrate transporter"/>
    <property type="match status" value="1"/>
</dbReference>
<accession>A0A8H4R4W9</accession>
<dbReference type="GO" id="GO:0022857">
    <property type="term" value="F:transmembrane transporter activity"/>
    <property type="evidence" value="ECO:0007669"/>
    <property type="project" value="InterPro"/>
</dbReference>
<evidence type="ECO:0000256" key="6">
    <source>
        <dbReference type="SAM" id="Phobius"/>
    </source>
</evidence>
<organism evidence="8 9">
    <name type="scientific">Agrocybe pediades</name>
    <dbReference type="NCBI Taxonomy" id="84607"/>
    <lineage>
        <taxon>Eukaryota</taxon>
        <taxon>Fungi</taxon>
        <taxon>Dikarya</taxon>
        <taxon>Basidiomycota</taxon>
        <taxon>Agaricomycotina</taxon>
        <taxon>Agaricomycetes</taxon>
        <taxon>Agaricomycetidae</taxon>
        <taxon>Agaricales</taxon>
        <taxon>Agaricineae</taxon>
        <taxon>Strophariaceae</taxon>
        <taxon>Agrocybe</taxon>
    </lineage>
</organism>
<dbReference type="PANTHER" id="PTHR23502:SF5">
    <property type="entry name" value="QUINIDINE RESISTANCE PROTEIN 3"/>
    <property type="match status" value="1"/>
</dbReference>
<keyword evidence="2 6" id="KW-0812">Transmembrane</keyword>
<comment type="subcellular location">
    <subcellularLocation>
        <location evidence="1">Membrane</location>
        <topology evidence="1">Multi-pass membrane protein</topology>
    </subcellularLocation>
</comment>
<feature type="compositionally biased region" description="Polar residues" evidence="5">
    <location>
        <begin position="1"/>
        <end position="20"/>
    </location>
</feature>
<dbReference type="Pfam" id="PF07690">
    <property type="entry name" value="MFS_1"/>
    <property type="match status" value="1"/>
</dbReference>
<feature type="transmembrane region" description="Helical" evidence="6">
    <location>
        <begin position="522"/>
        <end position="541"/>
    </location>
</feature>
<dbReference type="EMBL" id="JAACJL010000004">
    <property type="protein sequence ID" value="KAF4621787.1"/>
    <property type="molecule type" value="Genomic_DNA"/>
</dbReference>